<evidence type="ECO:0000313" key="2">
    <source>
        <dbReference type="EMBL" id="MDE8603888.1"/>
    </source>
</evidence>
<evidence type="ECO:0000313" key="3">
    <source>
        <dbReference type="Proteomes" id="UP001139522"/>
    </source>
</evidence>
<dbReference type="Pfam" id="PF14301">
    <property type="entry name" value="DUF4376"/>
    <property type="match status" value="1"/>
</dbReference>
<dbReference type="Proteomes" id="UP001139522">
    <property type="component" value="Unassembled WGS sequence"/>
</dbReference>
<keyword evidence="3" id="KW-1185">Reference proteome</keyword>
<sequence length="217" mass="24164">MKAIIEKSTDKIIYGPAATSLEKMNDVVTRYGGLPTDAFSDGVTDCGPLAIMQAKEIDAPPIKPWLYFLDFTAWRVESNFVVRDRVYRLLDDDQARASAKNKLAEIRYNAEVAGFDLPDGTHVRTELADQNRIANAHAGLVAEFSESVDFKGYQGWSVMTLAELEPIARAVFRHVSVYCFGAERGVSELIDTKTADEMLELDINDLFSAKYQELAAE</sequence>
<comment type="caution">
    <text evidence="2">The sequence shown here is derived from an EMBL/GenBank/DDBJ whole genome shotgun (WGS) entry which is preliminary data.</text>
</comment>
<reference evidence="2" key="1">
    <citation type="submission" date="2023-01" db="EMBL/GenBank/DDBJ databases">
        <title>Psychroserpens sp. MSW6 and Marinomonas sp. RSW2, isolated from seawater.</title>
        <authorList>
            <person name="Kristyanto S."/>
            <person name="Jung J."/>
            <person name="Kim J.M."/>
            <person name="Jeon C.O."/>
        </authorList>
    </citation>
    <scope>NUCLEOTIDE SEQUENCE</scope>
    <source>
        <strain evidence="2">RSW2</strain>
    </source>
</reference>
<organism evidence="2 3">
    <name type="scientific">Marinomonas maritima</name>
    <dbReference type="NCBI Taxonomy" id="2940935"/>
    <lineage>
        <taxon>Bacteria</taxon>
        <taxon>Pseudomonadati</taxon>
        <taxon>Pseudomonadota</taxon>
        <taxon>Gammaproteobacteria</taxon>
        <taxon>Oceanospirillales</taxon>
        <taxon>Oceanospirillaceae</taxon>
        <taxon>Marinomonas</taxon>
    </lineage>
</organism>
<evidence type="ECO:0000259" key="1">
    <source>
        <dbReference type="Pfam" id="PF14301"/>
    </source>
</evidence>
<dbReference type="InterPro" id="IPR025484">
    <property type="entry name" value="DUF4376"/>
</dbReference>
<feature type="domain" description="DUF4376" evidence="1">
    <location>
        <begin position="94"/>
        <end position="196"/>
    </location>
</feature>
<gene>
    <name evidence="2" type="ORF">M3I01_013375</name>
</gene>
<name>A0ABT5WGF8_9GAMM</name>
<accession>A0ABT5WGF8</accession>
<proteinExistence type="predicted"/>
<protein>
    <recommendedName>
        <fullName evidence="1">DUF4376 domain-containing protein</fullName>
    </recommendedName>
</protein>
<dbReference type="EMBL" id="JAMZEG020000003">
    <property type="protein sequence ID" value="MDE8603888.1"/>
    <property type="molecule type" value="Genomic_DNA"/>
</dbReference>
<dbReference type="RefSeq" id="WP_255896380.1">
    <property type="nucleotide sequence ID" value="NZ_JAMZEG020000003.1"/>
</dbReference>